<comment type="catalytic activity">
    <reaction evidence="2">
        <text>2 GTP = 3',3'-c-di-GMP + 2 diphosphate</text>
        <dbReference type="Rhea" id="RHEA:24898"/>
        <dbReference type="ChEBI" id="CHEBI:33019"/>
        <dbReference type="ChEBI" id="CHEBI:37565"/>
        <dbReference type="ChEBI" id="CHEBI:58805"/>
        <dbReference type="EC" id="2.7.7.65"/>
    </reaction>
</comment>
<sequence>MIPTVYDICIQNVLTIDVQKTLDDAIKKMSDYNLRTIILKNYEDKSYHILTTTHLLEFKISNIDKSAILQDLNIPKVKELDKDINLLSVLNDIDASDEYMVITENEKLIGIVSYTDIVNNIDPQIMMKKQTLSSLTHQYRAITTDENASTLQVIHLLKESSRDAVIIIDTDLKPIGIFTTKDFIDIVHNDFDLLKPIKNYMTSPVSTLDDKTTIAEAVKYIKDKHYKRIVVVDENRYISGIITQKELLKTVYNKWIELIKEEGSKMSRTNEKLLKATSKLKEEVSFDYLTKLYNRSMFDTLLIEQIENFKNYSNYSFSLAMLDIDHFKKINDNYGHLEGDKVLQEIAKILTITTRGSDIVARWGGEEFVILLPNTNIEQATIFSEKLRDSIESFDFKNIGKVTCSIGIAQFHSSDTKANFFKRADEALYKAKELGRNRVELEHLN</sequence>
<evidence type="ECO:0000256" key="3">
    <source>
        <dbReference type="PROSITE-ProRule" id="PRU00703"/>
    </source>
</evidence>
<evidence type="ECO:0000256" key="2">
    <source>
        <dbReference type="ARBA" id="ARBA00034247"/>
    </source>
</evidence>
<dbReference type="PANTHER" id="PTHR45138:SF9">
    <property type="entry name" value="DIGUANYLATE CYCLASE DGCM-RELATED"/>
    <property type="match status" value="1"/>
</dbReference>
<dbReference type="Gene3D" id="3.10.580.10">
    <property type="entry name" value="CBS-domain"/>
    <property type="match status" value="2"/>
</dbReference>
<organism evidence="6 7">
    <name type="scientific">Arcobacter arenosus</name>
    <dbReference type="NCBI Taxonomy" id="2576037"/>
    <lineage>
        <taxon>Bacteria</taxon>
        <taxon>Pseudomonadati</taxon>
        <taxon>Campylobacterota</taxon>
        <taxon>Epsilonproteobacteria</taxon>
        <taxon>Campylobacterales</taxon>
        <taxon>Arcobacteraceae</taxon>
        <taxon>Arcobacter</taxon>
    </lineage>
</organism>
<dbReference type="SMART" id="SM00267">
    <property type="entry name" value="GGDEF"/>
    <property type="match status" value="1"/>
</dbReference>
<dbReference type="Proteomes" id="UP000308901">
    <property type="component" value="Unassembled WGS sequence"/>
</dbReference>
<comment type="caution">
    <text evidence="6">The sequence shown here is derived from an EMBL/GenBank/DDBJ whole genome shotgun (WGS) entry which is preliminary data.</text>
</comment>
<dbReference type="GO" id="GO:0052621">
    <property type="term" value="F:diguanylate cyclase activity"/>
    <property type="evidence" value="ECO:0007669"/>
    <property type="project" value="UniProtKB-EC"/>
</dbReference>
<protein>
    <recommendedName>
        <fullName evidence="1">diguanylate cyclase</fullName>
        <ecNumber evidence="1">2.7.7.65</ecNumber>
    </recommendedName>
</protein>
<feature type="domain" description="CBS" evidence="5">
    <location>
        <begin position="201"/>
        <end position="258"/>
    </location>
</feature>
<dbReference type="NCBIfam" id="TIGR00254">
    <property type="entry name" value="GGDEF"/>
    <property type="match status" value="1"/>
</dbReference>
<dbReference type="InterPro" id="IPR000644">
    <property type="entry name" value="CBS_dom"/>
</dbReference>
<dbReference type="FunFam" id="3.30.70.270:FF:000001">
    <property type="entry name" value="Diguanylate cyclase domain protein"/>
    <property type="match status" value="1"/>
</dbReference>
<dbReference type="OrthoDB" id="8554767at2"/>
<evidence type="ECO:0000259" key="5">
    <source>
        <dbReference type="PROSITE" id="PS51371"/>
    </source>
</evidence>
<dbReference type="InterPro" id="IPR046342">
    <property type="entry name" value="CBS_dom_sf"/>
</dbReference>
<dbReference type="InterPro" id="IPR000160">
    <property type="entry name" value="GGDEF_dom"/>
</dbReference>
<dbReference type="InterPro" id="IPR043128">
    <property type="entry name" value="Rev_trsase/Diguanyl_cyclase"/>
</dbReference>
<evidence type="ECO:0000259" key="4">
    <source>
        <dbReference type="PROSITE" id="PS50887"/>
    </source>
</evidence>
<keyword evidence="7" id="KW-1185">Reference proteome</keyword>
<dbReference type="EC" id="2.7.7.65" evidence="1"/>
<dbReference type="Pfam" id="PF00571">
    <property type="entry name" value="CBS"/>
    <property type="match status" value="3"/>
</dbReference>
<dbReference type="RefSeq" id="WP_138151556.1">
    <property type="nucleotide sequence ID" value="NZ_VANU01000001.1"/>
</dbReference>
<evidence type="ECO:0000256" key="1">
    <source>
        <dbReference type="ARBA" id="ARBA00012528"/>
    </source>
</evidence>
<keyword evidence="3" id="KW-0129">CBS domain</keyword>
<reference evidence="6 7" key="1">
    <citation type="submission" date="2019-05" db="EMBL/GenBank/DDBJ databases">
        <title>Arcobacter sp. nov., isolated from sea sediment.</title>
        <authorList>
            <person name="Kim W."/>
        </authorList>
    </citation>
    <scope>NUCLEOTIDE SEQUENCE [LARGE SCALE GENOMIC DNA]</scope>
    <source>
        <strain evidence="6 7">CAU 1517</strain>
    </source>
</reference>
<dbReference type="EMBL" id="VANU01000001">
    <property type="protein sequence ID" value="TLP41154.1"/>
    <property type="molecule type" value="Genomic_DNA"/>
</dbReference>
<dbReference type="SMART" id="SM00116">
    <property type="entry name" value="CBS"/>
    <property type="match status" value="4"/>
</dbReference>
<dbReference type="InterPro" id="IPR029787">
    <property type="entry name" value="Nucleotide_cyclase"/>
</dbReference>
<proteinExistence type="predicted"/>
<dbReference type="Pfam" id="PF00990">
    <property type="entry name" value="GGDEF"/>
    <property type="match status" value="1"/>
</dbReference>
<name>A0A5R8Y4T9_9BACT</name>
<dbReference type="CDD" id="cd01949">
    <property type="entry name" value="GGDEF"/>
    <property type="match status" value="1"/>
</dbReference>
<dbReference type="InterPro" id="IPR050469">
    <property type="entry name" value="Diguanylate_Cyclase"/>
</dbReference>
<feature type="domain" description="GGDEF" evidence="4">
    <location>
        <begin position="315"/>
        <end position="444"/>
    </location>
</feature>
<dbReference type="Gene3D" id="3.30.70.270">
    <property type="match status" value="1"/>
</dbReference>
<accession>A0A5R8Y4T9</accession>
<dbReference type="PROSITE" id="PS51371">
    <property type="entry name" value="CBS"/>
    <property type="match status" value="2"/>
</dbReference>
<dbReference type="CDD" id="cd02205">
    <property type="entry name" value="CBS_pair_SF"/>
    <property type="match status" value="1"/>
</dbReference>
<dbReference type="SUPFAM" id="SSF54631">
    <property type="entry name" value="CBS-domain pair"/>
    <property type="match status" value="2"/>
</dbReference>
<evidence type="ECO:0000313" key="7">
    <source>
        <dbReference type="Proteomes" id="UP000308901"/>
    </source>
</evidence>
<evidence type="ECO:0000313" key="6">
    <source>
        <dbReference type="EMBL" id="TLP41154.1"/>
    </source>
</evidence>
<dbReference type="AlphaFoldDB" id="A0A5R8Y4T9"/>
<feature type="domain" description="CBS" evidence="5">
    <location>
        <begin position="135"/>
        <end position="193"/>
    </location>
</feature>
<dbReference type="PROSITE" id="PS50887">
    <property type="entry name" value="GGDEF"/>
    <property type="match status" value="1"/>
</dbReference>
<dbReference type="SUPFAM" id="SSF55073">
    <property type="entry name" value="Nucleotide cyclase"/>
    <property type="match status" value="1"/>
</dbReference>
<gene>
    <name evidence="6" type="ORF">FDK22_03785</name>
</gene>
<dbReference type="PANTHER" id="PTHR45138">
    <property type="entry name" value="REGULATORY COMPONENTS OF SENSORY TRANSDUCTION SYSTEM"/>
    <property type="match status" value="1"/>
</dbReference>